<sequence>MSHTRPPVTSDAEDDGPSSGSRVSSPNKTKTTQKGDYVAREVDDALVDFSVGQPGPASLPLHALAAAAAHRLGTQDAELLLQYGPRQGYRSFRRALASFLSQRYGAPVDPERLMITAGVSHGLDLAVRALSRPGDVIVVECPTYFLVTPIFTDSGLRVVSMPTDEEGLVVGALEAWLEESPHNRPRFVYTIPVHNNPRGTTLPPHRRRHLLELAALYGFWVLADEVYQLLSFPHEAPGAAAASSSQAQAQAPPSPLPLPLRCYEPAAQEGGPLPSPHTPPSSAPPGAPTPSGPRLPDPRTAPSRVLSFGSFSKMLAPALRLGWVEAGDPALLGPLRDNGVISSGGCIAQLSAGLAHSALELGLQASHLDSVVRPGLAARCAALCAALRRHLPPPPAPLSTPPAPEAGALGAAAGSSGAIAKAPAGPLEPGGSGAEGGGSGSGGGGGGGGEAEEGKAGDGWWRLVQPRGGYFVWLELPRQVDARRLLALAESRHGVRFTPGPACGGGGAHCARLSFSFYTPEELEEGARRLGAALREYLDSAAAGGAAA</sequence>
<feature type="compositionally biased region" description="Polar residues" evidence="1">
    <location>
        <begin position="18"/>
        <end position="34"/>
    </location>
</feature>
<gene>
    <name evidence="3" type="ORF">HYH03_007351</name>
</gene>
<reference evidence="3" key="1">
    <citation type="journal article" date="2020" name="bioRxiv">
        <title>Comparative genomics of Chlamydomonas.</title>
        <authorList>
            <person name="Craig R.J."/>
            <person name="Hasan A.R."/>
            <person name="Ness R.W."/>
            <person name="Keightley P.D."/>
        </authorList>
    </citation>
    <scope>NUCLEOTIDE SEQUENCE</scope>
    <source>
        <strain evidence="3">CCAP 11/70</strain>
    </source>
</reference>
<feature type="region of interest" description="Disordered" evidence="1">
    <location>
        <begin position="1"/>
        <end position="37"/>
    </location>
</feature>
<dbReference type="Pfam" id="PF00155">
    <property type="entry name" value="Aminotran_1_2"/>
    <property type="match status" value="1"/>
</dbReference>
<dbReference type="PANTHER" id="PTHR42858">
    <property type="entry name" value="AMINOTRANSFERASE"/>
    <property type="match status" value="1"/>
</dbReference>
<dbReference type="InterPro" id="IPR015424">
    <property type="entry name" value="PyrdxlP-dep_Trfase"/>
</dbReference>
<organism evidence="3 4">
    <name type="scientific">Edaphochlamys debaryana</name>
    <dbReference type="NCBI Taxonomy" id="47281"/>
    <lineage>
        <taxon>Eukaryota</taxon>
        <taxon>Viridiplantae</taxon>
        <taxon>Chlorophyta</taxon>
        <taxon>core chlorophytes</taxon>
        <taxon>Chlorophyceae</taxon>
        <taxon>CS clade</taxon>
        <taxon>Chlamydomonadales</taxon>
        <taxon>Chlamydomonadales incertae sedis</taxon>
        <taxon>Edaphochlamys</taxon>
    </lineage>
</organism>
<dbReference type="Gene3D" id="3.40.640.10">
    <property type="entry name" value="Type I PLP-dependent aspartate aminotransferase-like (Major domain)"/>
    <property type="match status" value="2"/>
</dbReference>
<protein>
    <recommendedName>
        <fullName evidence="2">Aminotransferase class I/classII large domain-containing protein</fullName>
    </recommendedName>
</protein>
<dbReference type="Proteomes" id="UP000612055">
    <property type="component" value="Unassembled WGS sequence"/>
</dbReference>
<dbReference type="InterPro" id="IPR004839">
    <property type="entry name" value="Aminotransferase_I/II_large"/>
</dbReference>
<proteinExistence type="predicted"/>
<dbReference type="CDD" id="cd00609">
    <property type="entry name" value="AAT_like"/>
    <property type="match status" value="1"/>
</dbReference>
<feature type="compositionally biased region" description="Gly residues" evidence="1">
    <location>
        <begin position="428"/>
        <end position="449"/>
    </location>
</feature>
<dbReference type="GO" id="GO:0030170">
    <property type="term" value="F:pyridoxal phosphate binding"/>
    <property type="evidence" value="ECO:0007669"/>
    <property type="project" value="InterPro"/>
</dbReference>
<dbReference type="SUPFAM" id="SSF53383">
    <property type="entry name" value="PLP-dependent transferases"/>
    <property type="match status" value="1"/>
</dbReference>
<feature type="region of interest" description="Disordered" evidence="1">
    <location>
        <begin position="419"/>
        <end position="455"/>
    </location>
</feature>
<dbReference type="InterPro" id="IPR015421">
    <property type="entry name" value="PyrdxlP-dep_Trfase_major"/>
</dbReference>
<keyword evidence="4" id="KW-1185">Reference proteome</keyword>
<dbReference type="GO" id="GO:0047536">
    <property type="term" value="F:2-aminoadipate transaminase activity"/>
    <property type="evidence" value="ECO:0007669"/>
    <property type="project" value="TreeGrafter"/>
</dbReference>
<evidence type="ECO:0000313" key="3">
    <source>
        <dbReference type="EMBL" id="KAG2494585.1"/>
    </source>
</evidence>
<comment type="caution">
    <text evidence="3">The sequence shown here is derived from an EMBL/GenBank/DDBJ whole genome shotgun (WGS) entry which is preliminary data.</text>
</comment>
<dbReference type="EMBL" id="JAEHOE010000030">
    <property type="protein sequence ID" value="KAG2494585.1"/>
    <property type="molecule type" value="Genomic_DNA"/>
</dbReference>
<feature type="domain" description="Aminotransferase class I/classII large" evidence="2">
    <location>
        <begin position="46"/>
        <end position="235"/>
    </location>
</feature>
<dbReference type="InterPro" id="IPR015422">
    <property type="entry name" value="PyrdxlP-dep_Trfase_small"/>
</dbReference>
<dbReference type="PANTHER" id="PTHR42858:SF1">
    <property type="entry name" value="LD15494P"/>
    <property type="match status" value="1"/>
</dbReference>
<feature type="region of interest" description="Disordered" evidence="1">
    <location>
        <begin position="241"/>
        <end position="302"/>
    </location>
</feature>
<feature type="compositionally biased region" description="Pro residues" evidence="1">
    <location>
        <begin position="273"/>
        <end position="295"/>
    </location>
</feature>
<evidence type="ECO:0000259" key="2">
    <source>
        <dbReference type="Pfam" id="PF00155"/>
    </source>
</evidence>
<evidence type="ECO:0000313" key="4">
    <source>
        <dbReference type="Proteomes" id="UP000612055"/>
    </source>
</evidence>
<dbReference type="AlphaFoldDB" id="A0A835Y8Y3"/>
<dbReference type="Gene3D" id="3.90.1150.10">
    <property type="entry name" value="Aspartate Aminotransferase, domain 1"/>
    <property type="match status" value="3"/>
</dbReference>
<feature type="compositionally biased region" description="Low complexity" evidence="1">
    <location>
        <begin position="241"/>
        <end position="251"/>
    </location>
</feature>
<dbReference type="OrthoDB" id="7042322at2759"/>
<name>A0A835Y8Y3_9CHLO</name>
<evidence type="ECO:0000256" key="1">
    <source>
        <dbReference type="SAM" id="MobiDB-lite"/>
    </source>
</evidence>
<accession>A0A835Y8Y3</accession>